<comment type="cofactor">
    <cofactor evidence="1">
        <name>Fe(2+)</name>
        <dbReference type="ChEBI" id="CHEBI:29033"/>
    </cofactor>
</comment>
<dbReference type="Gene3D" id="3.40.50.150">
    <property type="entry name" value="Vaccinia Virus protein VP39"/>
    <property type="match status" value="1"/>
</dbReference>
<evidence type="ECO:0000259" key="6">
    <source>
        <dbReference type="PROSITE" id="PS51471"/>
    </source>
</evidence>
<evidence type="ECO:0000256" key="5">
    <source>
        <dbReference type="ARBA" id="ARBA00022884"/>
    </source>
</evidence>
<dbReference type="GO" id="GO:0008175">
    <property type="term" value="F:tRNA methyltransferase activity"/>
    <property type="evidence" value="ECO:0007669"/>
    <property type="project" value="UniProtKB-ARBA"/>
</dbReference>
<gene>
    <name evidence="7" type="ORF">ABMA28_016526</name>
</gene>
<dbReference type="EMBL" id="JBEDNZ010000008">
    <property type="protein sequence ID" value="KAL0839908.1"/>
    <property type="molecule type" value="Genomic_DNA"/>
</dbReference>
<dbReference type="InterPro" id="IPR037151">
    <property type="entry name" value="AlkB-like_sf"/>
</dbReference>
<evidence type="ECO:0000256" key="2">
    <source>
        <dbReference type="ARBA" id="ARBA00022603"/>
    </source>
</evidence>
<dbReference type="PANTHER" id="PTHR13069">
    <property type="entry name" value="ALKYLATED DNA REPAIR PROTEIN ALKB HOMOLOG 8"/>
    <property type="match status" value="1"/>
</dbReference>
<name>A0ABD0TC62_LOXSC</name>
<dbReference type="PANTHER" id="PTHR13069:SF21">
    <property type="entry name" value="ALKYLATED DNA REPAIR PROTEIN ALKB HOMOLOG 8"/>
    <property type="match status" value="1"/>
</dbReference>
<accession>A0ABD0TC62</accession>
<protein>
    <recommendedName>
        <fullName evidence="6">Fe2OG dioxygenase domain-containing protein</fullName>
    </recommendedName>
</protein>
<comment type="caution">
    <text evidence="7">The sequence shown here is derived from an EMBL/GenBank/DDBJ whole genome shotgun (WGS) entry which is preliminary data.</text>
</comment>
<organism evidence="7 8">
    <name type="scientific">Loxostege sticticalis</name>
    <name type="common">Beet webworm moth</name>
    <dbReference type="NCBI Taxonomy" id="481309"/>
    <lineage>
        <taxon>Eukaryota</taxon>
        <taxon>Metazoa</taxon>
        <taxon>Ecdysozoa</taxon>
        <taxon>Arthropoda</taxon>
        <taxon>Hexapoda</taxon>
        <taxon>Insecta</taxon>
        <taxon>Pterygota</taxon>
        <taxon>Neoptera</taxon>
        <taxon>Endopterygota</taxon>
        <taxon>Lepidoptera</taxon>
        <taxon>Glossata</taxon>
        <taxon>Ditrysia</taxon>
        <taxon>Pyraloidea</taxon>
        <taxon>Crambidae</taxon>
        <taxon>Pyraustinae</taxon>
        <taxon>Loxostege</taxon>
    </lineage>
</organism>
<dbReference type="InterPro" id="IPR027450">
    <property type="entry name" value="AlkB-like"/>
</dbReference>
<evidence type="ECO:0000313" key="7">
    <source>
        <dbReference type="EMBL" id="KAL0839908.1"/>
    </source>
</evidence>
<dbReference type="InterPro" id="IPR005123">
    <property type="entry name" value="Oxoglu/Fe-dep_dioxygenase_dom"/>
</dbReference>
<dbReference type="Pfam" id="PF13532">
    <property type="entry name" value="2OG-FeII_Oxy_2"/>
    <property type="match status" value="1"/>
</dbReference>
<dbReference type="GO" id="GO:0006400">
    <property type="term" value="P:tRNA modification"/>
    <property type="evidence" value="ECO:0007669"/>
    <property type="project" value="UniProtKB-ARBA"/>
</dbReference>
<evidence type="ECO:0000256" key="1">
    <source>
        <dbReference type="ARBA" id="ARBA00001954"/>
    </source>
</evidence>
<dbReference type="InterPro" id="IPR029063">
    <property type="entry name" value="SAM-dependent_MTases_sf"/>
</dbReference>
<dbReference type="SUPFAM" id="SSF51197">
    <property type="entry name" value="Clavaminate synthase-like"/>
    <property type="match status" value="1"/>
</dbReference>
<dbReference type="InterPro" id="IPR051422">
    <property type="entry name" value="AlkB_tRNA_MeTrf/Diox"/>
</dbReference>
<keyword evidence="5" id="KW-0694">RNA-binding</keyword>
<evidence type="ECO:0000256" key="4">
    <source>
        <dbReference type="ARBA" id="ARBA00022833"/>
    </source>
</evidence>
<dbReference type="Proteomes" id="UP001549921">
    <property type="component" value="Unassembled WGS sequence"/>
</dbReference>
<dbReference type="InterPro" id="IPR013216">
    <property type="entry name" value="Methyltransf_11"/>
</dbReference>
<keyword evidence="2" id="KW-0489">Methyltransferase</keyword>
<dbReference type="Gene3D" id="2.60.120.590">
    <property type="entry name" value="Alpha-ketoglutarate-dependent dioxygenase AlkB-like"/>
    <property type="match status" value="1"/>
</dbReference>
<dbReference type="AlphaFoldDB" id="A0ABD0TC62"/>
<proteinExistence type="predicted"/>
<evidence type="ECO:0000256" key="3">
    <source>
        <dbReference type="ARBA" id="ARBA00022679"/>
    </source>
</evidence>
<sequence>MDEEKKTERKKKRFAARLKSSRGIICTESTGPNIILCNAGQATGLEKSAITKLVRDLQIDEHPKFIAEKGETHSFLVFSTTESAALFYDTYNGKAKIDENGTPLYMSFVESVPNTEVVCPHENPKGLQIINDFITIQEEETFMKLFDWDENIDSSKLKNRQVKHYGYEFRYGSNDVDLTSPLHEKIPEECDVLWRRLKNHGLDVGVPDQLTVNKYSPGHGIPSHVDKHSPFGDTILSLSLGSSVVMDWKHPSGKYVPIQVERRSMLVMQDEARYDWQHGIQSRTWDPIIENRTVTSEGTQKHVTVITNDTQPRQTRISLTFRWTRSGPCECKYKTLCDSVEKSSENIEDDVASNLEELHVHQVYEQIAGHFSTTRHKPWPKVVEFMASVPPGAIVLDLGAGNGKNILRKNDILQIAGERSSGLLSECKQHIQSIAGADCVRLDLLNANLVDACADVVICIAVIHHFSSKARRLQAISTICRLLRPGGRTLITVWAKDQTKSNYLCKNKSQEPTEEQRVTVSGVNLPVHENRTQFQHNDLLVPWKLRHVKENKLSNQPENTLLRYYHVFEEGELDDLCKELPLEVEKSFYEEGNWCVVCKKINVST</sequence>
<dbReference type="PROSITE" id="PS51471">
    <property type="entry name" value="FE2OG_OXY"/>
    <property type="match status" value="1"/>
</dbReference>
<dbReference type="CDD" id="cd02440">
    <property type="entry name" value="AdoMet_MTases"/>
    <property type="match status" value="1"/>
</dbReference>
<keyword evidence="3" id="KW-0808">Transferase</keyword>
<reference evidence="7 8" key="1">
    <citation type="submission" date="2024-06" db="EMBL/GenBank/DDBJ databases">
        <title>A chromosome-level genome assembly of beet webworm, Loxostege sticticalis.</title>
        <authorList>
            <person name="Zhang Y."/>
        </authorList>
    </citation>
    <scope>NUCLEOTIDE SEQUENCE [LARGE SCALE GENOMIC DNA]</scope>
    <source>
        <strain evidence="7">AQ028</strain>
        <tissue evidence="7">Male pupae</tissue>
    </source>
</reference>
<feature type="domain" description="Fe2OG dioxygenase" evidence="6">
    <location>
        <begin position="206"/>
        <end position="325"/>
    </location>
</feature>
<dbReference type="GO" id="GO:0003723">
    <property type="term" value="F:RNA binding"/>
    <property type="evidence" value="ECO:0007669"/>
    <property type="project" value="UniProtKB-KW"/>
</dbReference>
<keyword evidence="4" id="KW-0862">Zinc</keyword>
<evidence type="ECO:0000313" key="8">
    <source>
        <dbReference type="Proteomes" id="UP001549921"/>
    </source>
</evidence>
<dbReference type="GO" id="GO:0032259">
    <property type="term" value="P:methylation"/>
    <property type="evidence" value="ECO:0007669"/>
    <property type="project" value="UniProtKB-KW"/>
</dbReference>
<dbReference type="Pfam" id="PF08241">
    <property type="entry name" value="Methyltransf_11"/>
    <property type="match status" value="1"/>
</dbReference>
<dbReference type="SUPFAM" id="SSF53335">
    <property type="entry name" value="S-adenosyl-L-methionine-dependent methyltransferases"/>
    <property type="match status" value="1"/>
</dbReference>